<dbReference type="GO" id="GO:0003964">
    <property type="term" value="F:RNA-directed DNA polymerase activity"/>
    <property type="evidence" value="ECO:0007669"/>
    <property type="project" value="UniProtKB-KW"/>
</dbReference>
<protein>
    <submittedName>
        <fullName evidence="2">RNA-directed DNA polymerase</fullName>
    </submittedName>
</protein>
<comment type="caution">
    <text evidence="2">The sequence shown here is derived from an EMBL/GenBank/DDBJ whole genome shotgun (WGS) entry which is preliminary data.</text>
</comment>
<keyword evidence="3" id="KW-1185">Reference proteome</keyword>
<feature type="domain" description="Reverse transcriptase" evidence="1">
    <location>
        <begin position="139"/>
        <end position="358"/>
    </location>
</feature>
<dbReference type="EMBL" id="SJKA01000020">
    <property type="protein sequence ID" value="TCC21316.1"/>
    <property type="molecule type" value="Genomic_DNA"/>
</dbReference>
<organism evidence="2 3">
    <name type="scientific">Kribbella sindirgiensis</name>
    <dbReference type="NCBI Taxonomy" id="1124744"/>
    <lineage>
        <taxon>Bacteria</taxon>
        <taxon>Bacillati</taxon>
        <taxon>Actinomycetota</taxon>
        <taxon>Actinomycetes</taxon>
        <taxon>Propionibacteriales</taxon>
        <taxon>Kribbellaceae</taxon>
        <taxon>Kribbella</taxon>
    </lineage>
</organism>
<evidence type="ECO:0000313" key="3">
    <source>
        <dbReference type="Proteomes" id="UP000292695"/>
    </source>
</evidence>
<name>A0A4V2M206_9ACTN</name>
<dbReference type="InterPro" id="IPR051083">
    <property type="entry name" value="GrpII_Intron_Splice-Mob/Def"/>
</dbReference>
<proteinExistence type="predicted"/>
<dbReference type="InterPro" id="IPR000477">
    <property type="entry name" value="RT_dom"/>
</dbReference>
<dbReference type="AlphaFoldDB" id="A0A4V2M206"/>
<dbReference type="PANTHER" id="PTHR34047:SF8">
    <property type="entry name" value="PROTEIN YKFC"/>
    <property type="match status" value="1"/>
</dbReference>
<dbReference type="SUPFAM" id="SSF56672">
    <property type="entry name" value="DNA/RNA polymerases"/>
    <property type="match status" value="1"/>
</dbReference>
<dbReference type="CDD" id="cd01646">
    <property type="entry name" value="RT_Bac_retron_I"/>
    <property type="match status" value="1"/>
</dbReference>
<accession>A0A4V2M206</accession>
<dbReference type="PANTHER" id="PTHR34047">
    <property type="entry name" value="NUCLEAR INTRON MATURASE 1, MITOCHONDRIAL-RELATED"/>
    <property type="match status" value="1"/>
</dbReference>
<dbReference type="PROSITE" id="PS50878">
    <property type="entry name" value="RT_POL"/>
    <property type="match status" value="1"/>
</dbReference>
<keyword evidence="2" id="KW-0548">Nucleotidyltransferase</keyword>
<evidence type="ECO:0000313" key="2">
    <source>
        <dbReference type="EMBL" id="TCC21316.1"/>
    </source>
</evidence>
<keyword evidence="2" id="KW-0695">RNA-directed DNA polymerase</keyword>
<reference evidence="2 3" key="1">
    <citation type="submission" date="2019-02" db="EMBL/GenBank/DDBJ databases">
        <title>Kribbella capetownensis sp. nov. and Kribbella speibonae sp. nov., isolated from soil.</title>
        <authorList>
            <person name="Curtis S.M."/>
            <person name="Norton I."/>
            <person name="Everest G.J."/>
            <person name="Meyers P.R."/>
        </authorList>
    </citation>
    <scope>NUCLEOTIDE SEQUENCE [LARGE SCALE GENOMIC DNA]</scope>
    <source>
        <strain evidence="2 3">DSM 27082</strain>
    </source>
</reference>
<evidence type="ECO:0000259" key="1">
    <source>
        <dbReference type="PROSITE" id="PS50878"/>
    </source>
</evidence>
<dbReference type="OrthoDB" id="4578876at2"/>
<sequence length="615" mass="68794">MTEQLSNLPSALQYLNEVLTAATPTPVELHRALRGLQLLGLSRSEIEVHVERARAANDASDMRPEIERNALDALDILSGVLPRYHLDWGAAEIASIRLRRVITDDVLNRGAKRAYLSNNLLPGYLDRDIDTDALTRATTAVYQSLSDLAAKPLAAEFVRAAKSGLTSRPAAMLRPQDAIVYGALAEIVARNLTRHAPDTVKRSPEGQDPAAFFEFKKTPLDWDVNYVISADIESFYECVEHELLTFFMRRHLRVAGDYADALESFLDAVMDSRQGLPQGPAASEIFASAYLLPVDLELNASGWQYTRYADDFLIGASSIGEARAKLRSLENLLQEIGLRLNTGKTFLFRAETYRRAVTDTSPVQERVQHELLQVANSRTEAISDEILNQTLEAIANRDSLISSISYDDRDPELIIDELESTTSDILVEAYERYFLNATSGLEKRRLSESYGETEQLIRESLMILGGARHFVPLIRLSRVISWFPQLTRHVVAYLEIIAPQHTNLASAYIRERLRTLEQSEWTLAWFCRIPRQVPALVDSQVESALRDLLRNSDSSLVRASAARALAAAGRLAASEERELLDHLSDVARADYEFDAILGKTRDLPNGVEDTDTDRP</sequence>
<dbReference type="InterPro" id="IPR043502">
    <property type="entry name" value="DNA/RNA_pol_sf"/>
</dbReference>
<dbReference type="RefSeq" id="WP_131295562.1">
    <property type="nucleotide sequence ID" value="NZ_SJKA01000020.1"/>
</dbReference>
<dbReference type="Proteomes" id="UP000292695">
    <property type="component" value="Unassembled WGS sequence"/>
</dbReference>
<gene>
    <name evidence="2" type="ORF">E0H50_36395</name>
</gene>
<keyword evidence="2" id="KW-0808">Transferase</keyword>
<dbReference type="Pfam" id="PF00078">
    <property type="entry name" value="RVT_1"/>
    <property type="match status" value="1"/>
</dbReference>